<evidence type="ECO:0000313" key="2">
    <source>
        <dbReference type="EMBL" id="KAG6519783.1"/>
    </source>
</evidence>
<organism evidence="2 3">
    <name type="scientific">Zingiber officinale</name>
    <name type="common">Ginger</name>
    <name type="synonym">Amomum zingiber</name>
    <dbReference type="NCBI Taxonomy" id="94328"/>
    <lineage>
        <taxon>Eukaryota</taxon>
        <taxon>Viridiplantae</taxon>
        <taxon>Streptophyta</taxon>
        <taxon>Embryophyta</taxon>
        <taxon>Tracheophyta</taxon>
        <taxon>Spermatophyta</taxon>
        <taxon>Magnoliopsida</taxon>
        <taxon>Liliopsida</taxon>
        <taxon>Zingiberales</taxon>
        <taxon>Zingiberaceae</taxon>
        <taxon>Zingiber</taxon>
    </lineage>
</organism>
<dbReference type="OrthoDB" id="691043at2759"/>
<gene>
    <name evidence="2" type="ORF">ZIOFF_023291</name>
</gene>
<keyword evidence="3" id="KW-1185">Reference proteome</keyword>
<comment type="caution">
    <text evidence="2">The sequence shown here is derived from an EMBL/GenBank/DDBJ whole genome shotgun (WGS) entry which is preliminary data.</text>
</comment>
<proteinExistence type="predicted"/>
<dbReference type="Pfam" id="PF05097">
    <property type="entry name" value="DUF688"/>
    <property type="match status" value="1"/>
</dbReference>
<evidence type="ECO:0000256" key="1">
    <source>
        <dbReference type="SAM" id="MobiDB-lite"/>
    </source>
</evidence>
<sequence length="185" mass="19570">MVSGNTGGGSSSLLQSQEDCKFHGRLLSKETSLANPSFRVYYSVAAAGSVPFRWESRPGTPKHTSSSAALPPLTPPPSYFSSSPCRTRTRSTNNNKPGFKYSFLSLPKLLALKKAATGDGAVSMSPSSSLSSSSSSSSSCSSRSDHRRRPSDEDEEAAEFSSSRSPTSTLCFGVPIFPAKKNTSV</sequence>
<dbReference type="PANTHER" id="PTHR33257">
    <property type="entry name" value="OS05G0165500 PROTEIN"/>
    <property type="match status" value="1"/>
</dbReference>
<dbReference type="InterPro" id="IPR007789">
    <property type="entry name" value="DUF688"/>
</dbReference>
<name>A0A8J5LKU3_ZINOF</name>
<dbReference type="Proteomes" id="UP000734854">
    <property type="component" value="Unassembled WGS sequence"/>
</dbReference>
<dbReference type="EMBL" id="JACMSC010000006">
    <property type="protein sequence ID" value="KAG6519783.1"/>
    <property type="molecule type" value="Genomic_DNA"/>
</dbReference>
<feature type="compositionally biased region" description="Low complexity" evidence="1">
    <location>
        <begin position="123"/>
        <end position="142"/>
    </location>
</feature>
<reference evidence="2 3" key="1">
    <citation type="submission" date="2020-08" db="EMBL/GenBank/DDBJ databases">
        <title>Plant Genome Project.</title>
        <authorList>
            <person name="Zhang R.-G."/>
        </authorList>
    </citation>
    <scope>NUCLEOTIDE SEQUENCE [LARGE SCALE GENOMIC DNA]</scope>
    <source>
        <tissue evidence="2">Rhizome</tissue>
    </source>
</reference>
<dbReference type="PANTHER" id="PTHR33257:SF4">
    <property type="entry name" value="EXPRESSED PROTEIN"/>
    <property type="match status" value="1"/>
</dbReference>
<feature type="region of interest" description="Disordered" evidence="1">
    <location>
        <begin position="121"/>
        <end position="174"/>
    </location>
</feature>
<feature type="compositionally biased region" description="Low complexity" evidence="1">
    <location>
        <begin position="79"/>
        <end position="95"/>
    </location>
</feature>
<dbReference type="AlphaFoldDB" id="A0A8J5LKU3"/>
<protein>
    <submittedName>
        <fullName evidence="2">Uncharacterized protein</fullName>
    </submittedName>
</protein>
<evidence type="ECO:0000313" key="3">
    <source>
        <dbReference type="Proteomes" id="UP000734854"/>
    </source>
</evidence>
<accession>A0A8J5LKU3</accession>
<feature type="region of interest" description="Disordered" evidence="1">
    <location>
        <begin position="56"/>
        <end position="101"/>
    </location>
</feature>